<keyword evidence="2" id="KW-1133">Transmembrane helix</keyword>
<keyword evidence="2" id="KW-0812">Transmembrane</keyword>
<protein>
    <recommendedName>
        <fullName evidence="6">Transmembrane protein</fullName>
    </recommendedName>
</protein>
<keyword evidence="2" id="KW-0472">Membrane</keyword>
<dbReference type="KEGG" id="mphn:HGG64_00830"/>
<dbReference type="EMBL" id="CP051480">
    <property type="protein sequence ID" value="QJG66259.1"/>
    <property type="molecule type" value="Genomic_DNA"/>
</dbReference>
<evidence type="ECO:0000256" key="1">
    <source>
        <dbReference type="SAM" id="MobiDB-lite"/>
    </source>
</evidence>
<feature type="chain" id="PRO_5032651129" description="Transmembrane protein" evidence="3">
    <location>
        <begin position="24"/>
        <end position="727"/>
    </location>
</feature>
<evidence type="ECO:0008006" key="6">
    <source>
        <dbReference type="Google" id="ProtNLM"/>
    </source>
</evidence>
<dbReference type="Proteomes" id="UP000501728">
    <property type="component" value="Chromosome"/>
</dbReference>
<gene>
    <name evidence="4" type="ORF">HGG64_00830</name>
</gene>
<proteinExistence type="predicted"/>
<name>A0A858U2I9_9MOLU</name>
<evidence type="ECO:0000313" key="5">
    <source>
        <dbReference type="Proteomes" id="UP000501728"/>
    </source>
</evidence>
<feature type="signal peptide" evidence="3">
    <location>
        <begin position="1"/>
        <end position="23"/>
    </location>
</feature>
<accession>A0A858U2I9</accession>
<reference evidence="4 5" key="1">
    <citation type="submission" date="2020-04" db="EMBL/GenBank/DDBJ databases">
        <title>Novel Mycoplasma species detected in Phocoena phocoena (harbor porpoise) from the USA.</title>
        <authorList>
            <person name="Volokhov D.V."/>
        </authorList>
    </citation>
    <scope>NUCLEOTIDE SEQUENCE [LARGE SCALE GENOMIC DNA]</scope>
    <source>
        <strain evidence="4 5">C264-NAS</strain>
    </source>
</reference>
<feature type="transmembrane region" description="Helical" evidence="2">
    <location>
        <begin position="704"/>
        <end position="726"/>
    </location>
</feature>
<evidence type="ECO:0000313" key="4">
    <source>
        <dbReference type="EMBL" id="QJG66259.1"/>
    </source>
</evidence>
<dbReference type="NCBIfam" id="NF045829">
    <property type="entry name" value="UU052_fam"/>
    <property type="match status" value="1"/>
</dbReference>
<keyword evidence="3" id="KW-0732">Signal</keyword>
<dbReference type="AlphaFoldDB" id="A0A858U2I9"/>
<dbReference type="InterPro" id="IPR054788">
    <property type="entry name" value="MSC_0620_UU052-like"/>
</dbReference>
<feature type="compositionally biased region" description="Pro residues" evidence="1">
    <location>
        <begin position="310"/>
        <end position="320"/>
    </location>
</feature>
<feature type="transmembrane region" description="Helical" evidence="2">
    <location>
        <begin position="672"/>
        <end position="692"/>
    </location>
</feature>
<feature type="compositionally biased region" description="Low complexity" evidence="1">
    <location>
        <begin position="32"/>
        <end position="49"/>
    </location>
</feature>
<sequence>MSKKILSLLLAPVSILPITVASAKAPQREENQTNPQINNPQTNPGQQTPPANPDAKETPKKSISPAFSEFKGLAEKEINDAVANVIKEGKKILQALHDTAKKDDPKDFKANLKKIIYLKELIKYLSDENAIKKNPFDNGLPLIFPKVVGENRNLITAEADFNKNVYSNFWIGTTDYTDYKEAITGVGDKLKFSAPNKKFITEIKGTLKSDNNKSQQNVFTKMEFTDLLKKYTSDLLKESRKLFFDEKDIPEFELNYDDLNNLTWGKPKNFASWKDYIFTKLYPKVLDFDLKQNQQAVQKQNEEQNKKNPVNPPNIPPLVPGKPSETPPILDESAELEKALPPLTPYVSPEYATRSSSQLSSLFRSASEEEKQKIFFFNNPINTRYEYKVVSFSQGANDQLNNIKIYISDRVVKNLSRSYTIASTKLLTLRESTLKKAEVESITKIFQGVAKSIGYDDKLDYSQVNNATLQLAMFNLVKAANERILNSESPSFRESQDKLQNSYINLWKTNNDNNNLVQSYKYATELNFLGELSATKIDKGIFWSHLADAYIEVLDDLKIVIEGNKPIIEQNIQEINGNALLINQLFNMARQDSFKFKSLSNEIPVDRGRWYNSYILLSANIKNSINLLSSLIDREAIKGKAESKTKYSENYNKAQEVINLNQKQKNNVKNTIAYVIIAIGALIAIIDTVALIMKRKNLKNKQILALILIIYLCALVLVGAGIALLFV</sequence>
<evidence type="ECO:0000256" key="3">
    <source>
        <dbReference type="SAM" id="SignalP"/>
    </source>
</evidence>
<dbReference type="RefSeq" id="WP_169580083.1">
    <property type="nucleotide sequence ID" value="NZ_CP051480.1"/>
</dbReference>
<feature type="region of interest" description="Disordered" evidence="1">
    <location>
        <begin position="24"/>
        <end position="62"/>
    </location>
</feature>
<keyword evidence="5" id="KW-1185">Reference proteome</keyword>
<feature type="region of interest" description="Disordered" evidence="1">
    <location>
        <begin position="295"/>
        <end position="329"/>
    </location>
</feature>
<evidence type="ECO:0000256" key="2">
    <source>
        <dbReference type="SAM" id="Phobius"/>
    </source>
</evidence>
<organism evidence="4 5">
    <name type="scientific">Mycoplasma phocoeninasale</name>
    <dbReference type="NCBI Taxonomy" id="2726117"/>
    <lineage>
        <taxon>Bacteria</taxon>
        <taxon>Bacillati</taxon>
        <taxon>Mycoplasmatota</taxon>
        <taxon>Mollicutes</taxon>
        <taxon>Mycoplasmataceae</taxon>
        <taxon>Mycoplasma</taxon>
    </lineage>
</organism>